<dbReference type="InterPro" id="IPR001806">
    <property type="entry name" value="Small_GTPase"/>
</dbReference>
<accession>W5SAJ0</accession>
<gene>
    <name evidence="3" type="ORF">pv_213</name>
</gene>
<name>W5SAJ0_9VIRU</name>
<dbReference type="GeneID" id="18266241"/>
<dbReference type="EMBL" id="KF740664">
    <property type="protein sequence ID" value="AHH01780.1"/>
    <property type="molecule type" value="Genomic_DNA"/>
</dbReference>
<proteinExistence type="predicted"/>
<evidence type="ECO:0000256" key="1">
    <source>
        <dbReference type="ARBA" id="ARBA00022741"/>
    </source>
</evidence>
<evidence type="ECO:0000313" key="3">
    <source>
        <dbReference type="EMBL" id="AHH01780.1"/>
    </source>
</evidence>
<evidence type="ECO:0000313" key="4">
    <source>
        <dbReference type="Proteomes" id="UP000202176"/>
    </source>
</evidence>
<organism evidence="3 4">
    <name type="scientific">Pithovirus sibericum</name>
    <dbReference type="NCBI Taxonomy" id="1450746"/>
    <lineage>
        <taxon>Viruses</taxon>
        <taxon>Pithoviruses</taxon>
        <taxon>Orthopithovirinae</taxon>
        <taxon>Alphapithovirus</taxon>
        <taxon>Alphapithovirus sibericum</taxon>
    </lineage>
</organism>
<keyword evidence="4" id="KW-1185">Reference proteome</keyword>
<dbReference type="Gene3D" id="3.40.50.300">
    <property type="entry name" value="P-loop containing nucleotide triphosphate hydrolases"/>
    <property type="match status" value="1"/>
</dbReference>
<dbReference type="SUPFAM" id="SSF52540">
    <property type="entry name" value="P-loop containing nucleoside triphosphate hydrolases"/>
    <property type="match status" value="1"/>
</dbReference>
<dbReference type="InterPro" id="IPR050227">
    <property type="entry name" value="Rab"/>
</dbReference>
<dbReference type="PANTHER" id="PTHR47977">
    <property type="entry name" value="RAS-RELATED PROTEIN RAB"/>
    <property type="match status" value="1"/>
</dbReference>
<dbReference type="GO" id="GO:0003924">
    <property type="term" value="F:GTPase activity"/>
    <property type="evidence" value="ECO:0007669"/>
    <property type="project" value="InterPro"/>
</dbReference>
<dbReference type="KEGG" id="vg:18266241"/>
<evidence type="ECO:0000256" key="2">
    <source>
        <dbReference type="ARBA" id="ARBA00023134"/>
    </source>
</evidence>
<dbReference type="InterPro" id="IPR027417">
    <property type="entry name" value="P-loop_NTPase"/>
</dbReference>
<dbReference type="GO" id="GO:0005525">
    <property type="term" value="F:GTP binding"/>
    <property type="evidence" value="ECO:0007669"/>
    <property type="project" value="UniProtKB-KW"/>
</dbReference>
<keyword evidence="2" id="KW-0342">GTP-binding</keyword>
<keyword evidence="1" id="KW-0547">Nucleotide-binding</keyword>
<dbReference type="Proteomes" id="UP000202176">
    <property type="component" value="Segment"/>
</dbReference>
<dbReference type="RefSeq" id="YP_009001115.1">
    <property type="nucleotide sequence ID" value="NC_023423.1"/>
</dbReference>
<sequence>MSIEQETQNYPFYSRFIIPNKRPVRVALVGNSDVGKSTFFLSLRNGNFVPNVKKKKVPLICQTFQIVDERGREIDVQCIDFPGSNWSPEFSQYLKICDGALIFYDLTKLDSFANLPVWHNLVESFVGKNIVFVGTRCSRRHRIRKKDRINLQNQTQNRYQMVKVCSENCIKLEKPFLQLLDEIHP</sequence>
<reference evidence="3 4" key="1">
    <citation type="journal article" date="2014" name="Proc. Natl. Acad. Sci. U.S.A.">
        <title>Thirty-thousand-year-old distant relative of giant icosahedral DNA viruses with a pandoravirus morphology.</title>
        <authorList>
            <person name="Legendre M."/>
            <person name="Bartoli J."/>
            <person name="Shmakova L."/>
            <person name="Jeudy S."/>
            <person name="Labadie K."/>
            <person name="Adrait A."/>
            <person name="Lescot M."/>
            <person name="Poirot O."/>
            <person name="Bertaux L."/>
            <person name="Bruley C."/>
            <person name="Coute Y."/>
            <person name="Rivkina E."/>
            <person name="Abergel C."/>
            <person name="Claverie J.M."/>
        </authorList>
    </citation>
    <scope>NUCLEOTIDE SEQUENCE [LARGE SCALE GENOMIC DNA]</scope>
    <source>
        <strain evidence="3">P1084-T</strain>
    </source>
</reference>
<protein>
    <submittedName>
        <fullName evidence="3">Rab-like GTPase</fullName>
    </submittedName>
</protein>
<dbReference type="Pfam" id="PF00071">
    <property type="entry name" value="Ras"/>
    <property type="match status" value="1"/>
</dbReference>